<gene>
    <name evidence="3" type="ORF">S7711_07999</name>
</gene>
<name>A0A084AFC4_STACB</name>
<evidence type="ECO:0000256" key="1">
    <source>
        <dbReference type="SAM" id="MobiDB-lite"/>
    </source>
</evidence>
<feature type="region of interest" description="Disordered" evidence="1">
    <location>
        <begin position="122"/>
        <end position="159"/>
    </location>
</feature>
<accession>A0A084AFC4</accession>
<keyword evidence="2" id="KW-1133">Transmembrane helix</keyword>
<keyword evidence="2" id="KW-0472">Membrane</keyword>
<dbReference type="AlphaFoldDB" id="A0A084AFC4"/>
<dbReference type="OrthoDB" id="5425637at2759"/>
<evidence type="ECO:0000313" key="3">
    <source>
        <dbReference type="EMBL" id="KEY64003.1"/>
    </source>
</evidence>
<feature type="region of interest" description="Disordered" evidence="1">
    <location>
        <begin position="1"/>
        <end position="33"/>
    </location>
</feature>
<keyword evidence="2" id="KW-0812">Transmembrane</keyword>
<sequence length="159" mass="16781">MATSTSDPFPLATESDIFQGDAGGSTAPGVGTGTEAGASGDSYSAVSISTGGLVAIIVIVVAVAILGASTATLFYIAKKREWTVKETIRRSARKVVTALTPRRTEFPDSVKNFGGSSSSRRFRARIADDVPPTPRLRPEDIEKGLASAEAQSRRHNWAR</sequence>
<proteinExistence type="predicted"/>
<organism evidence="3 4">
    <name type="scientific">Stachybotrys chartarum (strain CBS 109288 / IBT 7711)</name>
    <name type="common">Toxic black mold</name>
    <name type="synonym">Stilbospora chartarum</name>
    <dbReference type="NCBI Taxonomy" id="1280523"/>
    <lineage>
        <taxon>Eukaryota</taxon>
        <taxon>Fungi</taxon>
        <taxon>Dikarya</taxon>
        <taxon>Ascomycota</taxon>
        <taxon>Pezizomycotina</taxon>
        <taxon>Sordariomycetes</taxon>
        <taxon>Hypocreomycetidae</taxon>
        <taxon>Hypocreales</taxon>
        <taxon>Stachybotryaceae</taxon>
        <taxon>Stachybotrys</taxon>
    </lineage>
</organism>
<evidence type="ECO:0000256" key="2">
    <source>
        <dbReference type="SAM" id="Phobius"/>
    </source>
</evidence>
<dbReference type="Proteomes" id="UP000028045">
    <property type="component" value="Unassembled WGS sequence"/>
</dbReference>
<protein>
    <submittedName>
        <fullName evidence="3">Uncharacterized protein</fullName>
    </submittedName>
</protein>
<dbReference type="EMBL" id="KL648756">
    <property type="protein sequence ID" value="KEY64003.1"/>
    <property type="molecule type" value="Genomic_DNA"/>
</dbReference>
<feature type="transmembrane region" description="Helical" evidence="2">
    <location>
        <begin position="53"/>
        <end position="76"/>
    </location>
</feature>
<evidence type="ECO:0000313" key="4">
    <source>
        <dbReference type="Proteomes" id="UP000028045"/>
    </source>
</evidence>
<dbReference type="HOGENOM" id="CLU_121070_0_0_1"/>
<keyword evidence="4" id="KW-1185">Reference proteome</keyword>
<reference evidence="3 4" key="1">
    <citation type="journal article" date="2014" name="BMC Genomics">
        <title>Comparative genome sequencing reveals chemotype-specific gene clusters in the toxigenic black mold Stachybotrys.</title>
        <authorList>
            <person name="Semeiks J."/>
            <person name="Borek D."/>
            <person name="Otwinowski Z."/>
            <person name="Grishin N.V."/>
        </authorList>
    </citation>
    <scope>NUCLEOTIDE SEQUENCE [LARGE SCALE GENOMIC DNA]</scope>
    <source>
        <strain evidence="4">CBS 109288 / IBT 7711</strain>
    </source>
</reference>